<accession>A0A843U424</accession>
<sequence>MELAEKGNNSATLPNVNQTPYSPRHDMHCVDAMGSLTLDAPCWPKSLGSSSVGYTGSDSPTISRIDQPDRWSMSKVDPYLVEEEVPIEKFFAIAQEHDESAHNYIQRWRNLTRRYKQPPCEEDVVRMCKHNLREEIFERTLPQKMSEDGSERTQPPRDKVECKEAKRTDKALQTYTCCMIGVVGQHGDTPPEQDELTRLNEGLNPSVRREEAKGKAPIVSVAQ</sequence>
<name>A0A843U424_COLES</name>
<evidence type="ECO:0000256" key="1">
    <source>
        <dbReference type="SAM" id="MobiDB-lite"/>
    </source>
</evidence>
<reference evidence="2" key="1">
    <citation type="submission" date="2017-07" db="EMBL/GenBank/DDBJ databases">
        <title>Taro Niue Genome Assembly and Annotation.</title>
        <authorList>
            <person name="Atibalentja N."/>
            <person name="Keating K."/>
            <person name="Fields C.J."/>
        </authorList>
    </citation>
    <scope>NUCLEOTIDE SEQUENCE</scope>
    <source>
        <strain evidence="2">Niue_2</strain>
        <tissue evidence="2">Leaf</tissue>
    </source>
</reference>
<protein>
    <submittedName>
        <fullName evidence="2">Uncharacterized protein</fullName>
    </submittedName>
</protein>
<feature type="region of interest" description="Disordered" evidence="1">
    <location>
        <begin position="1"/>
        <end position="23"/>
    </location>
</feature>
<proteinExistence type="predicted"/>
<dbReference type="EMBL" id="NMUH01000317">
    <property type="protein sequence ID" value="MQL76787.1"/>
    <property type="molecule type" value="Genomic_DNA"/>
</dbReference>
<dbReference type="OrthoDB" id="1670002at2759"/>
<keyword evidence="3" id="KW-1185">Reference proteome</keyword>
<organism evidence="2 3">
    <name type="scientific">Colocasia esculenta</name>
    <name type="common">Wild taro</name>
    <name type="synonym">Arum esculentum</name>
    <dbReference type="NCBI Taxonomy" id="4460"/>
    <lineage>
        <taxon>Eukaryota</taxon>
        <taxon>Viridiplantae</taxon>
        <taxon>Streptophyta</taxon>
        <taxon>Embryophyta</taxon>
        <taxon>Tracheophyta</taxon>
        <taxon>Spermatophyta</taxon>
        <taxon>Magnoliopsida</taxon>
        <taxon>Liliopsida</taxon>
        <taxon>Araceae</taxon>
        <taxon>Aroideae</taxon>
        <taxon>Colocasieae</taxon>
        <taxon>Colocasia</taxon>
    </lineage>
</organism>
<feature type="compositionally biased region" description="Polar residues" evidence="1">
    <location>
        <begin position="7"/>
        <end position="21"/>
    </location>
</feature>
<gene>
    <name evidence="2" type="ORF">Taro_009174</name>
</gene>
<feature type="region of interest" description="Disordered" evidence="1">
    <location>
        <begin position="142"/>
        <end position="165"/>
    </location>
</feature>
<evidence type="ECO:0000313" key="3">
    <source>
        <dbReference type="Proteomes" id="UP000652761"/>
    </source>
</evidence>
<comment type="caution">
    <text evidence="2">The sequence shown here is derived from an EMBL/GenBank/DDBJ whole genome shotgun (WGS) entry which is preliminary data.</text>
</comment>
<feature type="region of interest" description="Disordered" evidence="1">
    <location>
        <begin position="184"/>
        <end position="223"/>
    </location>
</feature>
<evidence type="ECO:0000313" key="2">
    <source>
        <dbReference type="EMBL" id="MQL76787.1"/>
    </source>
</evidence>
<dbReference type="AlphaFoldDB" id="A0A843U424"/>
<feature type="compositionally biased region" description="Basic and acidic residues" evidence="1">
    <location>
        <begin position="145"/>
        <end position="165"/>
    </location>
</feature>
<dbReference type="Proteomes" id="UP000652761">
    <property type="component" value="Unassembled WGS sequence"/>
</dbReference>